<gene>
    <name evidence="2" type="ORF">KW868_18685</name>
</gene>
<dbReference type="Pfam" id="PF05787">
    <property type="entry name" value="PhoX"/>
    <property type="match status" value="1"/>
</dbReference>
<name>A0A8X8GM98_ACIGI</name>
<organism evidence="2 3">
    <name type="scientific">Acinetobacter guillouiae</name>
    <name type="common">Acinetobacter genomosp. 11</name>
    <dbReference type="NCBI Taxonomy" id="106649"/>
    <lineage>
        <taxon>Bacteria</taxon>
        <taxon>Pseudomonadati</taxon>
        <taxon>Pseudomonadota</taxon>
        <taxon>Gammaproteobacteria</taxon>
        <taxon>Moraxellales</taxon>
        <taxon>Moraxellaceae</taxon>
        <taxon>Acinetobacter</taxon>
    </lineage>
</organism>
<dbReference type="PANTHER" id="PTHR35399:SF2">
    <property type="entry name" value="DUF839 DOMAIN-CONTAINING PROTEIN"/>
    <property type="match status" value="1"/>
</dbReference>
<dbReference type="RefSeq" id="WP_234624110.1">
    <property type="nucleotide sequence ID" value="NZ_JAHWXT010000007.1"/>
</dbReference>
<evidence type="ECO:0000313" key="3">
    <source>
        <dbReference type="Proteomes" id="UP000887320"/>
    </source>
</evidence>
<feature type="signal peptide" evidence="1">
    <location>
        <begin position="1"/>
        <end position="29"/>
    </location>
</feature>
<dbReference type="EMBL" id="JAHWXT010000007">
    <property type="protein sequence ID" value="MCF0266482.1"/>
    <property type="molecule type" value="Genomic_DNA"/>
</dbReference>
<dbReference type="InterPro" id="IPR008557">
    <property type="entry name" value="PhoX"/>
</dbReference>
<dbReference type="PANTHER" id="PTHR35399">
    <property type="entry name" value="SLR8030 PROTEIN"/>
    <property type="match status" value="1"/>
</dbReference>
<feature type="chain" id="PRO_5036501049" evidence="1">
    <location>
        <begin position="30"/>
        <end position="727"/>
    </location>
</feature>
<protein>
    <submittedName>
        <fullName evidence="2">PhoX family protein</fullName>
    </submittedName>
</protein>
<accession>A0A8X8GM98</accession>
<evidence type="ECO:0000313" key="2">
    <source>
        <dbReference type="EMBL" id="MCF0266482.1"/>
    </source>
</evidence>
<proteinExistence type="predicted"/>
<dbReference type="AlphaFoldDB" id="A0A8X8GM98"/>
<sequence length="727" mass="78536">MTNSASRHTRREVLTWLASIPFLPLGAMATSATLAGCNDDDKNTAVKPPINPAKLKSATFIPMDAPTVVAAMATTTCTSKLSINWDDGSSTTYQLGYKPFFLTGTEVPDGKGGKVIAGGYYDIKNQPIIDRSVAGKERQFFSDCPDGSSLISFKQATGKDFTDADKKALGVTGNPVFHVVQFEYLTKDQAGGDTYGKLSSPIAVLTLDQDPKTGHLTLIKYHNVDTSSAHGLWITCGASLSPWGTHLSSEEYEPDAFNQGLGQSAATLKAFSKNIYGDETSANPYNYGHLPEITVKADGTGSVKKHYCLGRISHELVQVFADNRTVLMGDDYTNGGLFMFVADKEKDLSAGTLYVAKYTTQLTDTTSGKISWIKLGHATSAEIENLIKSGIKSTDIFDSKLQIVKYPTDATADEKQAIDASKPTADQKLLADAANARLKMQQTNQKAELEAQGFKFTYLSKIGVYLKLKDNSDKTKLAAAFLETHRYAAYVGASMALTKNEGTTVNTTDKKAYSALANIVDSMVEGGSGYLAEHNVKFPKITAGGILEHKLAGGQIDSTNVAINSEWVPSESSVLLKGKDISFDSFGNTADPSQIASPDNLKFSEKLRVLFIGEDSGNHLNNYLWAYNVDTKKLDRVLSAPAGAESTGLHAVDEVNGWTYIMSNFQHPGDEWNRFYKETDGVRSGLSKDMLAQLDAAINTNYNNKFAAAVGYITADPIAPSVEKKSS</sequence>
<dbReference type="Proteomes" id="UP000887320">
    <property type="component" value="Unassembled WGS sequence"/>
</dbReference>
<keyword evidence="1" id="KW-0732">Signal</keyword>
<evidence type="ECO:0000256" key="1">
    <source>
        <dbReference type="SAM" id="SignalP"/>
    </source>
</evidence>
<reference evidence="2" key="1">
    <citation type="submission" date="2021-07" db="EMBL/GenBank/DDBJ databases">
        <authorList>
            <person name="Fernandez M."/>
            <person name="Pereira P."/>
            <person name="Torres Tejerizo G.A."/>
            <person name="Gonzalez P."/>
            <person name="Agostini E."/>
        </authorList>
    </citation>
    <scope>NUCLEOTIDE SEQUENCE</scope>
    <source>
        <strain evidence="2">SFC 500-1A</strain>
    </source>
</reference>
<comment type="caution">
    <text evidence="2">The sequence shown here is derived from an EMBL/GenBank/DDBJ whole genome shotgun (WGS) entry which is preliminary data.</text>
</comment>